<evidence type="ECO:0000313" key="8">
    <source>
        <dbReference type="Proteomes" id="UP000287033"/>
    </source>
</evidence>
<dbReference type="SMART" id="SM00179">
    <property type="entry name" value="EGF_CA"/>
    <property type="match status" value="2"/>
</dbReference>
<keyword evidence="8" id="KW-1185">Reference proteome</keyword>
<name>A0A401RF32_CHIPU</name>
<dbReference type="GO" id="GO:0005886">
    <property type="term" value="C:plasma membrane"/>
    <property type="evidence" value="ECO:0007669"/>
    <property type="project" value="TreeGrafter"/>
</dbReference>
<dbReference type="Proteomes" id="UP000287033">
    <property type="component" value="Unassembled WGS sequence"/>
</dbReference>
<feature type="disulfide bond" evidence="5">
    <location>
        <begin position="86"/>
        <end position="95"/>
    </location>
</feature>
<dbReference type="EMBL" id="BEZZ01007901">
    <property type="protein sequence ID" value="GCC16737.1"/>
    <property type="molecule type" value="Genomic_DNA"/>
</dbReference>
<evidence type="ECO:0000256" key="5">
    <source>
        <dbReference type="PROSITE-ProRule" id="PRU00076"/>
    </source>
</evidence>
<dbReference type="Gene3D" id="2.10.25.10">
    <property type="entry name" value="Laminin"/>
    <property type="match status" value="2"/>
</dbReference>
<evidence type="ECO:0000259" key="6">
    <source>
        <dbReference type="PROSITE" id="PS50026"/>
    </source>
</evidence>
<feature type="disulfide bond" evidence="5">
    <location>
        <begin position="67"/>
        <end position="84"/>
    </location>
</feature>
<dbReference type="PROSITE" id="PS50026">
    <property type="entry name" value="EGF_3"/>
    <property type="match status" value="3"/>
</dbReference>
<dbReference type="PROSITE" id="PS01187">
    <property type="entry name" value="EGF_CA"/>
    <property type="match status" value="1"/>
</dbReference>
<evidence type="ECO:0000313" key="7">
    <source>
        <dbReference type="EMBL" id="GCC16737.1"/>
    </source>
</evidence>
<keyword evidence="4 5" id="KW-1015">Disulfide bond</keyword>
<protein>
    <recommendedName>
        <fullName evidence="6">EGF-like domain-containing protein</fullName>
    </recommendedName>
</protein>
<reference evidence="7 8" key="1">
    <citation type="journal article" date="2018" name="Nat. Ecol. Evol.">
        <title>Shark genomes provide insights into elasmobranch evolution and the origin of vertebrates.</title>
        <authorList>
            <person name="Hara Y"/>
            <person name="Yamaguchi K"/>
            <person name="Onimaru K"/>
            <person name="Kadota M"/>
            <person name="Koyanagi M"/>
            <person name="Keeley SD"/>
            <person name="Tatsumi K"/>
            <person name="Tanaka K"/>
            <person name="Motone F"/>
            <person name="Kageyama Y"/>
            <person name="Nozu R"/>
            <person name="Adachi N"/>
            <person name="Nishimura O"/>
            <person name="Nakagawa R"/>
            <person name="Tanegashima C"/>
            <person name="Kiyatake I"/>
            <person name="Matsumoto R"/>
            <person name="Murakumo K"/>
            <person name="Nishida K"/>
            <person name="Terakita A"/>
            <person name="Kuratani S"/>
            <person name="Sato K"/>
            <person name="Hyodo S Kuraku.S."/>
        </authorList>
    </citation>
    <scope>NUCLEOTIDE SEQUENCE [LARGE SCALE GENOMIC DNA]</scope>
</reference>
<dbReference type="AlphaFoldDB" id="A0A401RF32"/>
<dbReference type="PANTHER" id="PTHR24049:SF22">
    <property type="entry name" value="DROSOPHILA CRUMBS HOMOLOG"/>
    <property type="match status" value="1"/>
</dbReference>
<dbReference type="GO" id="GO:0045197">
    <property type="term" value="P:establishment or maintenance of epithelial cell apical/basal polarity"/>
    <property type="evidence" value="ECO:0007669"/>
    <property type="project" value="TreeGrafter"/>
</dbReference>
<dbReference type="InterPro" id="IPR001881">
    <property type="entry name" value="EGF-like_Ca-bd_dom"/>
</dbReference>
<dbReference type="STRING" id="137246.A0A401RF32"/>
<dbReference type="GO" id="GO:0005509">
    <property type="term" value="F:calcium ion binding"/>
    <property type="evidence" value="ECO:0007669"/>
    <property type="project" value="InterPro"/>
</dbReference>
<dbReference type="Pfam" id="PF12661">
    <property type="entry name" value="hEGF"/>
    <property type="match status" value="1"/>
</dbReference>
<dbReference type="FunFam" id="2.10.25.10:FF:000092">
    <property type="entry name" value="Neurogenic locus notch protein 1"/>
    <property type="match status" value="1"/>
</dbReference>
<dbReference type="SUPFAM" id="SSF57196">
    <property type="entry name" value="EGF/Laminin"/>
    <property type="match status" value="2"/>
</dbReference>
<dbReference type="InterPro" id="IPR051022">
    <property type="entry name" value="Notch_Cell-Fate_Det"/>
</dbReference>
<accession>A0A401RF32</accession>
<dbReference type="CDD" id="cd00054">
    <property type="entry name" value="EGF_CA"/>
    <property type="match status" value="1"/>
</dbReference>
<feature type="non-terminal residue" evidence="7">
    <location>
        <position position="104"/>
    </location>
</feature>
<feature type="domain" description="EGF-like" evidence="6">
    <location>
        <begin position="21"/>
        <end position="57"/>
    </location>
</feature>
<dbReference type="InterPro" id="IPR018097">
    <property type="entry name" value="EGF_Ca-bd_CS"/>
</dbReference>
<keyword evidence="3" id="KW-0677">Repeat</keyword>
<dbReference type="PANTHER" id="PTHR24049">
    <property type="entry name" value="CRUMBS FAMILY MEMBER"/>
    <property type="match status" value="1"/>
</dbReference>
<feature type="domain" description="EGF-like" evidence="6">
    <location>
        <begin position="1"/>
        <end position="19"/>
    </location>
</feature>
<evidence type="ECO:0000256" key="2">
    <source>
        <dbReference type="ARBA" id="ARBA00022729"/>
    </source>
</evidence>
<sequence length="104" mass="11056">MDGGYGCICVNGWSGQECGENINDCTETSCAHGATCHDKVANFVCQCPPGRKGLFCQLDDPCINNPCHANAVCEMNPLTGEAMCECPLGFTGQSCKHDINECSM</sequence>
<evidence type="ECO:0000256" key="3">
    <source>
        <dbReference type="ARBA" id="ARBA00022737"/>
    </source>
</evidence>
<dbReference type="OrthoDB" id="283575at2759"/>
<feature type="disulfide bond" evidence="5">
    <location>
        <begin position="9"/>
        <end position="18"/>
    </location>
</feature>
<keyword evidence="1 5" id="KW-0245">EGF-like domain</keyword>
<evidence type="ECO:0000256" key="1">
    <source>
        <dbReference type="ARBA" id="ARBA00022536"/>
    </source>
</evidence>
<dbReference type="FunFam" id="2.10.25.10:FF:000136">
    <property type="entry name" value="Neurogenic locus notch 1"/>
    <property type="match status" value="1"/>
</dbReference>
<dbReference type="PROSITE" id="PS01186">
    <property type="entry name" value="EGF_2"/>
    <property type="match status" value="2"/>
</dbReference>
<evidence type="ECO:0000256" key="4">
    <source>
        <dbReference type="ARBA" id="ARBA00023157"/>
    </source>
</evidence>
<feature type="domain" description="EGF-like" evidence="6">
    <location>
        <begin position="58"/>
        <end position="96"/>
    </location>
</feature>
<dbReference type="OMA" id="PCHANAV"/>
<keyword evidence="2" id="KW-0732">Signal</keyword>
<dbReference type="SMART" id="SM00181">
    <property type="entry name" value="EGF"/>
    <property type="match status" value="2"/>
</dbReference>
<gene>
    <name evidence="7" type="ORF">chiPu_0022445</name>
</gene>
<dbReference type="GO" id="GO:0032991">
    <property type="term" value="C:protein-containing complex"/>
    <property type="evidence" value="ECO:0007669"/>
    <property type="project" value="TreeGrafter"/>
</dbReference>
<feature type="disulfide bond" evidence="5">
    <location>
        <begin position="47"/>
        <end position="56"/>
    </location>
</feature>
<organism evidence="7 8">
    <name type="scientific">Chiloscyllium punctatum</name>
    <name type="common">Brownbanded bambooshark</name>
    <name type="synonym">Hemiscyllium punctatum</name>
    <dbReference type="NCBI Taxonomy" id="137246"/>
    <lineage>
        <taxon>Eukaryota</taxon>
        <taxon>Metazoa</taxon>
        <taxon>Chordata</taxon>
        <taxon>Craniata</taxon>
        <taxon>Vertebrata</taxon>
        <taxon>Chondrichthyes</taxon>
        <taxon>Elasmobranchii</taxon>
        <taxon>Galeomorphii</taxon>
        <taxon>Galeoidea</taxon>
        <taxon>Orectolobiformes</taxon>
        <taxon>Hemiscylliidae</taxon>
        <taxon>Chiloscyllium</taxon>
    </lineage>
</organism>
<dbReference type="PROSITE" id="PS00022">
    <property type="entry name" value="EGF_1"/>
    <property type="match status" value="3"/>
</dbReference>
<dbReference type="GO" id="GO:0007157">
    <property type="term" value="P:heterophilic cell-cell adhesion via plasma membrane cell adhesion molecules"/>
    <property type="evidence" value="ECO:0007669"/>
    <property type="project" value="TreeGrafter"/>
</dbReference>
<dbReference type="Pfam" id="PF00008">
    <property type="entry name" value="EGF"/>
    <property type="match status" value="1"/>
</dbReference>
<dbReference type="InterPro" id="IPR013032">
    <property type="entry name" value="EGF-like_CS"/>
</dbReference>
<comment type="caution">
    <text evidence="7">The sequence shown here is derived from an EMBL/GenBank/DDBJ whole genome shotgun (WGS) entry which is preliminary data.</text>
</comment>
<dbReference type="InterPro" id="IPR000152">
    <property type="entry name" value="EGF-type_Asp/Asn_hydroxyl_site"/>
</dbReference>
<comment type="caution">
    <text evidence="5">Lacks conserved residue(s) required for the propagation of feature annotation.</text>
</comment>
<proteinExistence type="predicted"/>
<dbReference type="InterPro" id="IPR000742">
    <property type="entry name" value="EGF"/>
</dbReference>
<dbReference type="PROSITE" id="PS00010">
    <property type="entry name" value="ASX_HYDROXYL"/>
    <property type="match status" value="1"/>
</dbReference>